<keyword evidence="4" id="KW-1185">Reference proteome</keyword>
<reference evidence="4" key="1">
    <citation type="journal article" date="2019" name="Int. J. Syst. Evol. Microbiol.">
        <title>The Global Catalogue of Microorganisms (GCM) 10K type strain sequencing project: providing services to taxonomists for standard genome sequencing and annotation.</title>
        <authorList>
            <consortium name="The Broad Institute Genomics Platform"/>
            <consortium name="The Broad Institute Genome Sequencing Center for Infectious Disease"/>
            <person name="Wu L."/>
            <person name="Ma J."/>
        </authorList>
    </citation>
    <scope>NUCLEOTIDE SEQUENCE [LARGE SCALE GENOMIC DNA]</scope>
    <source>
        <strain evidence="4">JCM 16898</strain>
    </source>
</reference>
<dbReference type="InterPro" id="IPR036291">
    <property type="entry name" value="NAD(P)-bd_dom_sf"/>
</dbReference>
<dbReference type="Pfam" id="PF00107">
    <property type="entry name" value="ADH_zinc_N"/>
    <property type="match status" value="1"/>
</dbReference>
<dbReference type="Gene3D" id="3.90.180.10">
    <property type="entry name" value="Medium-chain alcohol dehydrogenases, catalytic domain"/>
    <property type="match status" value="1"/>
</dbReference>
<dbReference type="InterPro" id="IPR020843">
    <property type="entry name" value="ER"/>
</dbReference>
<sequence>MRAITFAEYGGPDVLRVSDVPVPEPGPGQVRVAVRRAGVNPIDWKIRRGFMADGAPLDGPQIPGMEIAGVVDAVGDGAAFSVGDEVFGWSDTGAYAEFALSKAVARKPADLSWEDAAALPVAGETALRVLRLLDVKPGELLVVHGASGAVGRFAVQAAIETGSTVIGTAGQRNLDEVKSLGAIAVSYGDGWLKRVREAAGGRAVDAVFDTSGHGVLPDSVELRGSQERVVTIADPAAFQLGLPFSSGGDALSDETLDRILGYVERGLRIPQGTSYPLEEAADAQEESENGHPSGKLTIVVS</sequence>
<organism evidence="3 4">
    <name type="scientific">Amycolatopsis ultiminotia</name>
    <dbReference type="NCBI Taxonomy" id="543629"/>
    <lineage>
        <taxon>Bacteria</taxon>
        <taxon>Bacillati</taxon>
        <taxon>Actinomycetota</taxon>
        <taxon>Actinomycetes</taxon>
        <taxon>Pseudonocardiales</taxon>
        <taxon>Pseudonocardiaceae</taxon>
        <taxon>Amycolatopsis</taxon>
    </lineage>
</organism>
<dbReference type="InterPro" id="IPR051603">
    <property type="entry name" value="Zinc-ADH_QOR/CCCR"/>
</dbReference>
<dbReference type="PANTHER" id="PTHR44154:SF1">
    <property type="entry name" value="QUINONE OXIDOREDUCTASE"/>
    <property type="match status" value="1"/>
</dbReference>
<feature type="domain" description="Enoyl reductase (ER)" evidence="2">
    <location>
        <begin position="10"/>
        <end position="298"/>
    </location>
</feature>
<dbReference type="SUPFAM" id="SSF51735">
    <property type="entry name" value="NAD(P)-binding Rossmann-fold domains"/>
    <property type="match status" value="1"/>
</dbReference>
<dbReference type="Proteomes" id="UP001500689">
    <property type="component" value="Unassembled WGS sequence"/>
</dbReference>
<dbReference type="PANTHER" id="PTHR44154">
    <property type="entry name" value="QUINONE OXIDOREDUCTASE"/>
    <property type="match status" value="1"/>
</dbReference>
<dbReference type="Gene3D" id="3.40.50.720">
    <property type="entry name" value="NAD(P)-binding Rossmann-like Domain"/>
    <property type="match status" value="1"/>
</dbReference>
<dbReference type="InterPro" id="IPR013154">
    <property type="entry name" value="ADH-like_N"/>
</dbReference>
<dbReference type="SUPFAM" id="SSF50129">
    <property type="entry name" value="GroES-like"/>
    <property type="match status" value="1"/>
</dbReference>
<evidence type="ECO:0000259" key="2">
    <source>
        <dbReference type="SMART" id="SM00829"/>
    </source>
</evidence>
<evidence type="ECO:0000313" key="3">
    <source>
        <dbReference type="EMBL" id="GAA3575869.1"/>
    </source>
</evidence>
<dbReference type="Pfam" id="PF08240">
    <property type="entry name" value="ADH_N"/>
    <property type="match status" value="1"/>
</dbReference>
<evidence type="ECO:0000313" key="4">
    <source>
        <dbReference type="Proteomes" id="UP001500689"/>
    </source>
</evidence>
<dbReference type="RefSeq" id="WP_344867516.1">
    <property type="nucleotide sequence ID" value="NZ_BAAAZN010000020.1"/>
</dbReference>
<dbReference type="SMART" id="SM00829">
    <property type="entry name" value="PKS_ER"/>
    <property type="match status" value="1"/>
</dbReference>
<proteinExistence type="predicted"/>
<comment type="caution">
    <text evidence="3">The sequence shown here is derived from an EMBL/GenBank/DDBJ whole genome shotgun (WGS) entry which is preliminary data.</text>
</comment>
<evidence type="ECO:0000256" key="1">
    <source>
        <dbReference type="ARBA" id="ARBA00022857"/>
    </source>
</evidence>
<dbReference type="EMBL" id="BAAAZN010000020">
    <property type="protein sequence ID" value="GAA3575869.1"/>
    <property type="molecule type" value="Genomic_DNA"/>
</dbReference>
<dbReference type="InterPro" id="IPR011032">
    <property type="entry name" value="GroES-like_sf"/>
</dbReference>
<name>A0ABP6Y1L1_9PSEU</name>
<accession>A0ABP6Y1L1</accession>
<gene>
    <name evidence="3" type="ORF">GCM10022222_70720</name>
</gene>
<dbReference type="CDD" id="cd05289">
    <property type="entry name" value="MDR_like_2"/>
    <property type="match status" value="1"/>
</dbReference>
<keyword evidence="1" id="KW-0521">NADP</keyword>
<protein>
    <submittedName>
        <fullName evidence="3">NADP-dependent oxidoreductase</fullName>
    </submittedName>
</protein>
<dbReference type="InterPro" id="IPR013149">
    <property type="entry name" value="ADH-like_C"/>
</dbReference>